<evidence type="ECO:0000256" key="2">
    <source>
        <dbReference type="ARBA" id="ARBA00022723"/>
    </source>
</evidence>
<dbReference type="PANTHER" id="PTHR13948:SF3">
    <property type="entry name" value="FI21118P1"/>
    <property type="match status" value="1"/>
</dbReference>
<feature type="compositionally biased region" description="Low complexity" evidence="9">
    <location>
        <begin position="1738"/>
        <end position="1759"/>
    </location>
</feature>
<keyword evidence="5" id="KW-0862">Zinc</keyword>
<dbReference type="SMART" id="SM00156">
    <property type="entry name" value="PP2Ac"/>
    <property type="match status" value="1"/>
</dbReference>
<dbReference type="InterPro" id="IPR041591">
    <property type="entry name" value="OCRE"/>
</dbReference>
<evidence type="ECO:0000256" key="4">
    <source>
        <dbReference type="ARBA" id="ARBA00022771"/>
    </source>
</evidence>
<keyword evidence="4" id="KW-0863">Zinc-finger</keyword>
<dbReference type="EnsemblMetazoa" id="PPA14525.1">
    <property type="protein sequence ID" value="PPA14525.1"/>
    <property type="gene ID" value="WBGene00104079"/>
</dbReference>
<evidence type="ECO:0000256" key="5">
    <source>
        <dbReference type="ARBA" id="ARBA00022833"/>
    </source>
</evidence>
<dbReference type="Pfam" id="PF17780">
    <property type="entry name" value="OCRE"/>
    <property type="match status" value="1"/>
</dbReference>
<dbReference type="SUPFAM" id="SSF54928">
    <property type="entry name" value="RNA-binding domain, RBD"/>
    <property type="match status" value="1"/>
</dbReference>
<keyword evidence="3" id="KW-0677">Repeat</keyword>
<dbReference type="InterPro" id="IPR029052">
    <property type="entry name" value="Metallo-depent_PP-like"/>
</dbReference>
<dbReference type="InterPro" id="IPR012677">
    <property type="entry name" value="Nucleotide-bd_a/b_plait_sf"/>
</dbReference>
<accession>A0A2A6BLV0</accession>
<dbReference type="PROSITE" id="PS50102">
    <property type="entry name" value="RRM"/>
    <property type="match status" value="1"/>
</dbReference>
<keyword evidence="7" id="KW-0539">Nucleus</keyword>
<comment type="catalytic activity">
    <reaction evidence="8">
        <text>O-phospho-L-threonyl-[protein] + H2O = L-threonyl-[protein] + phosphate</text>
        <dbReference type="Rhea" id="RHEA:47004"/>
        <dbReference type="Rhea" id="RHEA-COMP:11060"/>
        <dbReference type="Rhea" id="RHEA-COMP:11605"/>
        <dbReference type="ChEBI" id="CHEBI:15377"/>
        <dbReference type="ChEBI" id="CHEBI:30013"/>
        <dbReference type="ChEBI" id="CHEBI:43474"/>
        <dbReference type="ChEBI" id="CHEBI:61977"/>
        <dbReference type="EC" id="3.1.3.16"/>
    </reaction>
</comment>
<dbReference type="InterPro" id="IPR004843">
    <property type="entry name" value="Calcineurin-like_PHP"/>
</dbReference>
<dbReference type="GO" id="GO:0019786">
    <property type="term" value="F:protein-phosphatidylethanolamide deconjugating activity"/>
    <property type="evidence" value="ECO:0007669"/>
    <property type="project" value="InterPro"/>
</dbReference>
<dbReference type="GO" id="GO:0000398">
    <property type="term" value="P:mRNA splicing, via spliceosome"/>
    <property type="evidence" value="ECO:0000318"/>
    <property type="project" value="GO_Central"/>
</dbReference>
<dbReference type="GO" id="GO:0004722">
    <property type="term" value="F:protein serine/threonine phosphatase activity"/>
    <property type="evidence" value="ECO:0007669"/>
    <property type="project" value="UniProtKB-EC"/>
</dbReference>
<feature type="compositionally biased region" description="Low complexity" evidence="9">
    <location>
        <begin position="1207"/>
        <end position="1218"/>
    </location>
</feature>
<dbReference type="InterPro" id="IPR000504">
    <property type="entry name" value="RRM_dom"/>
</dbReference>
<dbReference type="FunFam" id="3.60.21.10:FF:000104">
    <property type="entry name" value="Serine/threonine-protein phosphatase"/>
    <property type="match status" value="1"/>
</dbReference>
<keyword evidence="11" id="KW-1185">Reference proteome</keyword>
<dbReference type="InterPro" id="IPR006186">
    <property type="entry name" value="Ser/Thr-sp_prot-phosphatase"/>
</dbReference>
<dbReference type="InterPro" id="IPR046792">
    <property type="entry name" value="Peptidase_C54_cat"/>
</dbReference>
<dbReference type="GO" id="GO:0008234">
    <property type="term" value="F:cysteine-type peptidase activity"/>
    <property type="evidence" value="ECO:0007669"/>
    <property type="project" value="InterPro"/>
</dbReference>
<organism evidence="10 11">
    <name type="scientific">Pristionchus pacificus</name>
    <name type="common">Parasitic nematode worm</name>
    <dbReference type="NCBI Taxonomy" id="54126"/>
    <lineage>
        <taxon>Eukaryota</taxon>
        <taxon>Metazoa</taxon>
        <taxon>Ecdysozoa</taxon>
        <taxon>Nematoda</taxon>
        <taxon>Chromadorea</taxon>
        <taxon>Rhabditida</taxon>
        <taxon>Rhabditina</taxon>
        <taxon>Diplogasteromorpha</taxon>
        <taxon>Diplogasteroidea</taxon>
        <taxon>Neodiplogasteridae</taxon>
        <taxon>Pristionchus</taxon>
    </lineage>
</organism>
<keyword evidence="8" id="KW-0378">Hydrolase</keyword>
<evidence type="ECO:0000256" key="3">
    <source>
        <dbReference type="ARBA" id="ARBA00022737"/>
    </source>
</evidence>
<keyword evidence="6" id="KW-0694">RNA-binding</keyword>
<dbReference type="Pfam" id="PF01585">
    <property type="entry name" value="G-patch"/>
    <property type="match status" value="1"/>
</dbReference>
<feature type="region of interest" description="Disordered" evidence="9">
    <location>
        <begin position="1733"/>
        <end position="1764"/>
    </location>
</feature>
<dbReference type="InterPro" id="IPR038765">
    <property type="entry name" value="Papain-like_cys_pep_sf"/>
</dbReference>
<dbReference type="InterPro" id="IPR035979">
    <property type="entry name" value="RBD_domain_sf"/>
</dbReference>
<dbReference type="GO" id="GO:0005634">
    <property type="term" value="C:nucleus"/>
    <property type="evidence" value="ECO:0000318"/>
    <property type="project" value="GO_Central"/>
</dbReference>
<feature type="region of interest" description="Disordered" evidence="9">
    <location>
        <begin position="1616"/>
        <end position="1662"/>
    </location>
</feature>
<dbReference type="EC" id="3.1.3.16" evidence="8"/>
<evidence type="ECO:0000313" key="10">
    <source>
        <dbReference type="EnsemblMetazoa" id="PPA14525.1"/>
    </source>
</evidence>
<dbReference type="SUPFAM" id="SSF90209">
    <property type="entry name" value="Ran binding protein zinc finger-like"/>
    <property type="match status" value="1"/>
</dbReference>
<dbReference type="Gene3D" id="3.30.70.330">
    <property type="match status" value="2"/>
</dbReference>
<evidence type="ECO:0000256" key="1">
    <source>
        <dbReference type="ARBA" id="ARBA00004123"/>
    </source>
</evidence>
<reference evidence="10" key="2">
    <citation type="submission" date="2022-06" db="UniProtKB">
        <authorList>
            <consortium name="EnsemblMetazoa"/>
        </authorList>
    </citation>
    <scope>IDENTIFICATION</scope>
    <source>
        <strain evidence="10">PS312</strain>
    </source>
</reference>
<feature type="region of interest" description="Disordered" evidence="9">
    <location>
        <begin position="1794"/>
        <end position="1813"/>
    </location>
</feature>
<dbReference type="Pfam" id="PF00149">
    <property type="entry name" value="Metallophos"/>
    <property type="match status" value="1"/>
</dbReference>
<dbReference type="Pfam" id="PF00076">
    <property type="entry name" value="RRM_1"/>
    <property type="match status" value="1"/>
</dbReference>
<accession>A0A8R1YE84</accession>
<gene>
    <name evidence="10" type="primary">WBGene00104079</name>
</gene>
<dbReference type="SUPFAM" id="SSF54001">
    <property type="entry name" value="Cysteine proteinases"/>
    <property type="match status" value="1"/>
</dbReference>
<name>A0A2A6BLV0_PRIPA</name>
<feature type="region of interest" description="Disordered" evidence="9">
    <location>
        <begin position="1200"/>
        <end position="1238"/>
    </location>
</feature>
<keyword evidence="2" id="KW-0479">Metal-binding</keyword>
<dbReference type="Gene3D" id="3.60.21.10">
    <property type="match status" value="1"/>
</dbReference>
<dbReference type="Gene3D" id="4.10.1060.10">
    <property type="entry name" value="Zinc finger, RanBP2-type"/>
    <property type="match status" value="1"/>
</dbReference>
<evidence type="ECO:0000256" key="6">
    <source>
        <dbReference type="ARBA" id="ARBA00022884"/>
    </source>
</evidence>
<dbReference type="InterPro" id="IPR036443">
    <property type="entry name" value="Znf_RanBP2_sf"/>
</dbReference>
<dbReference type="SMART" id="SM00443">
    <property type="entry name" value="G_patch"/>
    <property type="match status" value="1"/>
</dbReference>
<dbReference type="GO" id="GO:0003723">
    <property type="term" value="F:RNA binding"/>
    <property type="evidence" value="ECO:0000318"/>
    <property type="project" value="GO_Central"/>
</dbReference>
<dbReference type="PROSITE" id="PS00125">
    <property type="entry name" value="SER_THR_PHOSPHATASE"/>
    <property type="match status" value="1"/>
</dbReference>
<dbReference type="PROSITE" id="PS50199">
    <property type="entry name" value="ZF_RANBP2_2"/>
    <property type="match status" value="1"/>
</dbReference>
<dbReference type="Pfam" id="PF03416">
    <property type="entry name" value="Peptidase_C54"/>
    <property type="match status" value="1"/>
</dbReference>
<comment type="subcellular location">
    <subcellularLocation>
        <location evidence="1">Nucleus</location>
    </subcellularLocation>
</comment>
<dbReference type="PROSITE" id="PS50174">
    <property type="entry name" value="G_PATCH"/>
    <property type="match status" value="1"/>
</dbReference>
<sequence length="1900" mass="211369">MTNDSKFVLRWEIDNAIARTMIATKDINREFRTNFALRCVAGDKGIWKCEADVDNFINNDKSILEFHINIISSERNFSTFYTGSIIKRFILRDVLNQAKVHLAQSKGIDAVTKLVVADRYGLCDLKDDCLLSFSNASELHAKIKMTSSRSPSIRPPARHFLLGAERPRPGWKSRLVGRCQRLETTKETDIKVTLLGKVFECDGAENKSAEIKAYVTSRLWFTYRRYFPPIGGTGPSSDQGWGCMMRCAQMLMGEVLLRRHLGPHWEWKGKSEKPSGDYLRILKMFEDNKNALYSIHQIAQMSVSEGKQLAEWIGPNTAAQVLKKLSVFDAWSDVAIHVALDSLLVDDDVHQMATTRPDDDFIRIVQEDGKVNDTLSSLAAEERKESNVHWRPTLVLIPLRLGLTTTNPLYLRAIQAYFKLPQCVGILGGRPNHALYFVGIKDDKLIYLDPHYTQNTLTRSASCASFEKDASIDDGFERATEAVDGMGEEESAWDEPGCDGTFHCPTLLWMDYKDVDPSLALGFFCRNKEEYEDLARRLKEGAMATEEKFPVFEHIEKRPPKWPKFKPYTGVKANLQMNEFLDMGEPNYEQDDAFEVPTKKSAENVPKSGMENAMERAKRKSEIRAKITNLIERLMKEWVPLKCQSLFKEEELIELAYRVREIFMAEKAMLELKAPIKVVGDQHGQFEDMRAMFHIHGAPSSDNKYLFLGDYVDRGPFGLEVITLLFCYKILHPSSVYLLRGNHESRPVNMTYGFYKECKLRFSKELFEAYNYAFYCMPFCAKVGSGILCMHGGISEDLTNFAQLRRIERPCDIPDLGICADLTWGDPDAKVDKYEESPRGASRVFGYNALQEFCTKLQIGLIIRAHQVATEGYHIFEKPGMDVRLISIFSAPRYCGTYQNYAGVVSISKDDKVSFHVHRPVEPKTTGPATTLPHRQVVETAPGHLMTVDVAREAVIDTEDEREASRGPPKRIFISQLDSDMQHEALTMLFARQGYMPSDVKIVDKRDRGSARSMAFVEFVDAATASKWMEQNKSQLVLMKEGRQVPVAAEFVVKTEEECTKKKDWICSRCTQSNYQLRESCFRCNTSKEESDALEAQGFADIDKEKPSDTLLLRNLPEKSCEENVMSVLHRVVQGQIPFGTFKLSDSREFAWVQMRSVGDASVLISIFSKSPLMVQGSIVVTTFSRRPLSLILSEPVITERPKIEEPPQQQQQHNQMPMQPPGYGSGQYGAPPPSMQTMQPAMNPMMPAPGMMPQYGMPPPGMQQQPHGAAAAPTAVLVDTSHPPPNFMGRPPGMDGMMMQQQQQMMGQPPPQQQLQQPSAAMQQAMGMMGQPQQQQPSAAMQQAMGMMGHPQQQPSAAMQQAMGMMGQPPQLQTSAPIQQTMGMMGQPLQQPPQHSAQQQQLLQAQMAAAAHMGMAMPNMSMPPPMAMQQQQQAAPAAAYGMPHMQHMQQQQPPVAADTAMLQTMRPDQSSGYMYDDATNYFYDPKTMYFFSHATQNWNYYDQRFKTYIPVAERDKVMKAVQEGFGSAPILPTTTTGGGETGAEEKKDEKVSLSLKPVVKLLETKSAFGSGITAAAAAAGQHPTGAAPAAEGTTPSFGGFGTEVTLKMLDRSKNPLAHLNSDSDEEDPPVPQGATGGHHGHGHQQQQRQPQPPAKEEPKVMSSMEHREMMMATLIDRAGKQCLLCRRAFKDVETLDKHVSKSELHVKNLEEKQVEWGKAYVALIMAASNGKEAGDYGSAASTSAPTSSSHSAASAASSWGGGGAAAAPAADSYKYRDRAKERRNIHGIDAIAADPFGSSSRDSGRGQASVDAMMRESDAAAARPIDSSNKGAKMLQAMGWKEGAGLGRNQQGIVAPIQAERRVEGTGLGLSGSKITHGMNASHQDKTRAALFARYQERQ</sequence>
<evidence type="ECO:0000313" key="11">
    <source>
        <dbReference type="Proteomes" id="UP000005239"/>
    </source>
</evidence>
<proteinExistence type="inferred from homology"/>
<dbReference type="SMART" id="SM00547">
    <property type="entry name" value="ZnF_RBZ"/>
    <property type="match status" value="1"/>
</dbReference>
<reference evidence="11" key="1">
    <citation type="journal article" date="2008" name="Nat. Genet.">
        <title>The Pristionchus pacificus genome provides a unique perspective on nematode lifestyle and parasitism.</title>
        <authorList>
            <person name="Dieterich C."/>
            <person name="Clifton S.W."/>
            <person name="Schuster L.N."/>
            <person name="Chinwalla A."/>
            <person name="Delehaunty K."/>
            <person name="Dinkelacker I."/>
            <person name="Fulton L."/>
            <person name="Fulton R."/>
            <person name="Godfrey J."/>
            <person name="Minx P."/>
            <person name="Mitreva M."/>
            <person name="Roeseler W."/>
            <person name="Tian H."/>
            <person name="Witte H."/>
            <person name="Yang S.P."/>
            <person name="Wilson R.K."/>
            <person name="Sommer R.J."/>
        </authorList>
    </citation>
    <scope>NUCLEOTIDE SEQUENCE [LARGE SCALE GENOMIC DNA]</scope>
    <source>
        <strain evidence="11">PS312</strain>
    </source>
</reference>
<dbReference type="InterPro" id="IPR000467">
    <property type="entry name" value="G_patch_dom"/>
</dbReference>
<dbReference type="InterPro" id="IPR001876">
    <property type="entry name" value="Znf_RanBP2"/>
</dbReference>
<dbReference type="CDD" id="cd16162">
    <property type="entry name" value="OCRE_RBM5_like"/>
    <property type="match status" value="1"/>
</dbReference>
<comment type="similarity">
    <text evidence="8">Belongs to the PPP phosphatase family.</text>
</comment>
<dbReference type="PANTHER" id="PTHR13948">
    <property type="entry name" value="RNA-BINDING PROTEIN"/>
    <property type="match status" value="1"/>
</dbReference>
<evidence type="ECO:0000256" key="8">
    <source>
        <dbReference type="RuleBase" id="RU004273"/>
    </source>
</evidence>
<evidence type="ECO:0000256" key="7">
    <source>
        <dbReference type="ARBA" id="ARBA00023242"/>
    </source>
</evidence>
<protein>
    <recommendedName>
        <fullName evidence="8">Serine/threonine-protein phosphatase</fullName>
        <ecNumber evidence="8">3.1.3.16</ecNumber>
    </recommendedName>
</protein>
<dbReference type="SUPFAM" id="SSF56300">
    <property type="entry name" value="Metallo-dependent phosphatases"/>
    <property type="match status" value="1"/>
</dbReference>
<evidence type="ECO:0000256" key="9">
    <source>
        <dbReference type="SAM" id="MobiDB-lite"/>
    </source>
</evidence>
<dbReference type="PRINTS" id="PR00114">
    <property type="entry name" value="STPHPHTASE"/>
</dbReference>
<dbReference type="GO" id="GO:0008270">
    <property type="term" value="F:zinc ion binding"/>
    <property type="evidence" value="ECO:0007669"/>
    <property type="project" value="UniProtKB-KW"/>
</dbReference>
<dbReference type="PROSITE" id="PS01358">
    <property type="entry name" value="ZF_RANBP2_1"/>
    <property type="match status" value="1"/>
</dbReference>
<dbReference type="Proteomes" id="UP000005239">
    <property type="component" value="Unassembled WGS sequence"/>
</dbReference>
<feature type="region of interest" description="Disordered" evidence="9">
    <location>
        <begin position="1530"/>
        <end position="1551"/>
    </location>
</feature>